<sequence>MKKNLAIVISLMLCVINIGQSYAQKKKNNAPVFGYVTYEGKDQVYIDNPLGPDEFYNPILQGCYPDPAITRKGDDYFMVVSSFVMFPGVPIFHSKDLVNWTQIGHVLDRKSQLKVADTPIALGIFAPDIKYNPYNDTFYMITTQFAGDFGNIVVKTKDPFQGWSDPIKLKFDGIDPGMFFDDNGKAYVVHNDAPDPGKERYDGHRVIKIWEYDLENDQVVAGTDKIIVDGGVDPSKNPIWIEAPHIYKKNDAYYLMCAEGGTGGNHSEVIFKSDHPMGPYIPAPSNPILTQRYFGNRSNRVDWAGHADLVLGPDDKYYGVFLGIRPNEKNRVNTGRETFILPVDWSGEWPVFENGLVPIQPKLKMPGGVSENKTGQDGFFPNGNFTYTERFDGDKLDFRWIGLRGPREDFLKMTKNGAEITPFAVNMKEMKPTSTLFYRQQHKNFSFTTELDYKPNSEKDLAGIACVQSESFHYVFGVTKVGNDHVLLLERTEAEGRGRSRSVKSQVLASVKVDLSKPIFLQVKATGDDFEFAYSLNGSDFSTLGGVVSGDILSTNVAGGFTGNMIGLYATSANDISVK</sequence>
<name>A0A1N7MTA6_9BACT</name>
<dbReference type="CDD" id="cd18617">
    <property type="entry name" value="GH43_XynB-like"/>
    <property type="match status" value="1"/>
</dbReference>
<keyword evidence="7" id="KW-0732">Signal</keyword>
<dbReference type="SUPFAM" id="SSF49899">
    <property type="entry name" value="Concanavalin A-like lectins/glucanases"/>
    <property type="match status" value="1"/>
</dbReference>
<dbReference type="EMBL" id="FTOP01000007">
    <property type="protein sequence ID" value="SIS89268.1"/>
    <property type="molecule type" value="Genomic_DNA"/>
</dbReference>
<evidence type="ECO:0000256" key="5">
    <source>
        <dbReference type="PIRSR" id="PIRSR606710-2"/>
    </source>
</evidence>
<dbReference type="InterPro" id="IPR006710">
    <property type="entry name" value="Glyco_hydro_43"/>
</dbReference>
<proteinExistence type="inferred from homology"/>
<dbReference type="Pfam" id="PF04616">
    <property type="entry name" value="Glyco_hydro_43"/>
    <property type="match status" value="1"/>
</dbReference>
<dbReference type="InterPro" id="IPR051795">
    <property type="entry name" value="Glycosyl_Hydrlase_43"/>
</dbReference>
<dbReference type="OrthoDB" id="9801455at2"/>
<dbReference type="Pfam" id="PF17851">
    <property type="entry name" value="GH43_C2"/>
    <property type="match status" value="1"/>
</dbReference>
<feature type="active site" description="Proton donor" evidence="4">
    <location>
        <position position="242"/>
    </location>
</feature>
<dbReference type="GO" id="GO:0005975">
    <property type="term" value="P:carbohydrate metabolic process"/>
    <property type="evidence" value="ECO:0007669"/>
    <property type="project" value="InterPro"/>
</dbReference>
<dbReference type="Proteomes" id="UP000186026">
    <property type="component" value="Unassembled WGS sequence"/>
</dbReference>
<organism evidence="9 10">
    <name type="scientific">Belliella pelovolcani</name>
    <dbReference type="NCBI Taxonomy" id="529505"/>
    <lineage>
        <taxon>Bacteria</taxon>
        <taxon>Pseudomonadati</taxon>
        <taxon>Bacteroidota</taxon>
        <taxon>Cytophagia</taxon>
        <taxon>Cytophagales</taxon>
        <taxon>Cyclobacteriaceae</taxon>
        <taxon>Belliella</taxon>
    </lineage>
</organism>
<accession>A0A1N7MTA6</accession>
<dbReference type="RefSeq" id="WP_076500983.1">
    <property type="nucleotide sequence ID" value="NZ_FTOP01000007.1"/>
</dbReference>
<dbReference type="STRING" id="529505.SAMN05421761_107115"/>
<evidence type="ECO:0000256" key="1">
    <source>
        <dbReference type="ARBA" id="ARBA00009865"/>
    </source>
</evidence>
<evidence type="ECO:0000313" key="10">
    <source>
        <dbReference type="Proteomes" id="UP000186026"/>
    </source>
</evidence>
<keyword evidence="3 6" id="KW-0326">Glycosidase</keyword>
<keyword evidence="2 6" id="KW-0378">Hydrolase</keyword>
<evidence type="ECO:0000313" key="9">
    <source>
        <dbReference type="EMBL" id="SIS89268.1"/>
    </source>
</evidence>
<evidence type="ECO:0000256" key="7">
    <source>
        <dbReference type="SAM" id="SignalP"/>
    </source>
</evidence>
<dbReference type="InterPro" id="IPR041542">
    <property type="entry name" value="GH43_C2"/>
</dbReference>
<dbReference type="InterPro" id="IPR013320">
    <property type="entry name" value="ConA-like_dom_sf"/>
</dbReference>
<feature type="domain" description="Beta-xylosidase C-terminal Concanavalin A-like" evidence="8">
    <location>
        <begin position="389"/>
        <end position="573"/>
    </location>
</feature>
<evidence type="ECO:0000256" key="3">
    <source>
        <dbReference type="ARBA" id="ARBA00023295"/>
    </source>
</evidence>
<gene>
    <name evidence="9" type="ORF">SAMN05421761_107115</name>
</gene>
<dbReference type="InterPro" id="IPR023296">
    <property type="entry name" value="Glyco_hydro_beta-prop_sf"/>
</dbReference>
<protein>
    <submittedName>
        <fullName evidence="9">Alpha-N-arabinofuranosidase</fullName>
    </submittedName>
</protein>
<dbReference type="Gene3D" id="2.115.10.20">
    <property type="entry name" value="Glycosyl hydrolase domain, family 43"/>
    <property type="match status" value="1"/>
</dbReference>
<dbReference type="GO" id="GO:0004553">
    <property type="term" value="F:hydrolase activity, hydrolyzing O-glycosyl compounds"/>
    <property type="evidence" value="ECO:0007669"/>
    <property type="project" value="InterPro"/>
</dbReference>
<keyword evidence="10" id="KW-1185">Reference proteome</keyword>
<dbReference type="SUPFAM" id="SSF75005">
    <property type="entry name" value="Arabinanase/levansucrase/invertase"/>
    <property type="match status" value="1"/>
</dbReference>
<evidence type="ECO:0000259" key="8">
    <source>
        <dbReference type="Pfam" id="PF17851"/>
    </source>
</evidence>
<evidence type="ECO:0000256" key="2">
    <source>
        <dbReference type="ARBA" id="ARBA00022801"/>
    </source>
</evidence>
<dbReference type="PANTHER" id="PTHR42812:SF12">
    <property type="entry name" value="BETA-XYLOSIDASE-RELATED"/>
    <property type="match status" value="1"/>
</dbReference>
<evidence type="ECO:0000256" key="6">
    <source>
        <dbReference type="RuleBase" id="RU361187"/>
    </source>
</evidence>
<evidence type="ECO:0000256" key="4">
    <source>
        <dbReference type="PIRSR" id="PIRSR606710-1"/>
    </source>
</evidence>
<dbReference type="AlphaFoldDB" id="A0A1N7MTA6"/>
<feature type="signal peptide" evidence="7">
    <location>
        <begin position="1"/>
        <end position="23"/>
    </location>
</feature>
<feature type="chain" id="PRO_5012049070" evidence="7">
    <location>
        <begin position="24"/>
        <end position="579"/>
    </location>
</feature>
<reference evidence="10" key="1">
    <citation type="submission" date="2017-01" db="EMBL/GenBank/DDBJ databases">
        <authorList>
            <person name="Varghese N."/>
            <person name="Submissions S."/>
        </authorList>
    </citation>
    <scope>NUCLEOTIDE SEQUENCE [LARGE SCALE GENOMIC DNA]</scope>
    <source>
        <strain evidence="10">DSM 46698</strain>
    </source>
</reference>
<dbReference type="Gene3D" id="2.60.120.200">
    <property type="match status" value="1"/>
</dbReference>
<feature type="site" description="Important for catalytic activity, responsible for pKa modulation of the active site Glu and correct orientation of both the proton donor and substrate" evidence="5">
    <location>
        <position position="175"/>
    </location>
</feature>
<dbReference type="PANTHER" id="PTHR42812">
    <property type="entry name" value="BETA-XYLOSIDASE"/>
    <property type="match status" value="1"/>
</dbReference>
<comment type="similarity">
    <text evidence="1 6">Belongs to the glycosyl hydrolase 43 family.</text>
</comment>
<feature type="active site" description="Proton acceptor" evidence="4">
    <location>
        <position position="66"/>
    </location>
</feature>